<dbReference type="InterPro" id="IPR003723">
    <property type="entry name" value="Precorrin-6x_reduct"/>
</dbReference>
<dbReference type="PANTHER" id="PTHR36925:SF1">
    <property type="entry name" value="COBALT-PRECORRIN-6A REDUCTASE"/>
    <property type="match status" value="1"/>
</dbReference>
<dbReference type="NCBIfam" id="NF005968">
    <property type="entry name" value="PRK08057.1-2"/>
    <property type="match status" value="1"/>
</dbReference>
<dbReference type="UniPathway" id="UPA00148"/>
<protein>
    <submittedName>
        <fullName evidence="4">Precorrin-6A reductase</fullName>
    </submittedName>
</protein>
<dbReference type="OrthoDB" id="5183775at2"/>
<proteinExistence type="predicted"/>
<dbReference type="EMBL" id="QXDF01000005">
    <property type="protein sequence ID" value="RIA45453.1"/>
    <property type="molecule type" value="Genomic_DNA"/>
</dbReference>
<dbReference type="RefSeq" id="WP_119062549.1">
    <property type="nucleotide sequence ID" value="NZ_QXDF01000005.1"/>
</dbReference>
<comment type="pathway">
    <text evidence="1">Cofactor biosynthesis; adenosylcobalamin biosynthesis.</text>
</comment>
<dbReference type="AlphaFoldDB" id="A0A397PAP0"/>
<accession>A0A397PAP0</accession>
<dbReference type="GO" id="GO:0016994">
    <property type="term" value="F:precorrin-6A reductase activity"/>
    <property type="evidence" value="ECO:0007669"/>
    <property type="project" value="InterPro"/>
</dbReference>
<name>A0A397PAP0_9HYPH</name>
<evidence type="ECO:0000256" key="2">
    <source>
        <dbReference type="ARBA" id="ARBA00022573"/>
    </source>
</evidence>
<keyword evidence="5" id="KW-1185">Reference proteome</keyword>
<keyword evidence="3" id="KW-0560">Oxidoreductase</keyword>
<keyword evidence="2" id="KW-0169">Cobalamin biosynthesis</keyword>
<evidence type="ECO:0000256" key="3">
    <source>
        <dbReference type="ARBA" id="ARBA00023002"/>
    </source>
</evidence>
<organism evidence="4 5">
    <name type="scientific">Dichotomicrobium thermohalophilum</name>
    <dbReference type="NCBI Taxonomy" id="933063"/>
    <lineage>
        <taxon>Bacteria</taxon>
        <taxon>Pseudomonadati</taxon>
        <taxon>Pseudomonadota</taxon>
        <taxon>Alphaproteobacteria</taxon>
        <taxon>Hyphomicrobiales</taxon>
        <taxon>Hyphomicrobiaceae</taxon>
        <taxon>Dichotomicrobium</taxon>
    </lineage>
</organism>
<sequence>MRVKLLILGGTSEASALARAVAARGIDAVISYAGRVERPRDLPIPRRVGGFGGAGGLAEYLRANAITHVVDATHPFAAQMSRNAMEACAQTGVPLVALTRPAWTPGPGDDWREVPDIPAAVAALAGPPRRVMLPIGRMHLAEFAAQPQHAYLLRLVDPPETPPPLPRHSIVVSRGPFTVEGDTALLREHGIELIVAKNAGGSGARAKLDAARALGLPVIMIARPPLPERREVTTPEAVLDWIDHAGTDLGV</sequence>
<dbReference type="NCBIfam" id="TIGR00715">
    <property type="entry name" value="precor6x_red"/>
    <property type="match status" value="1"/>
</dbReference>
<dbReference type="Pfam" id="PF02571">
    <property type="entry name" value="CbiJ"/>
    <property type="match status" value="1"/>
</dbReference>
<gene>
    <name evidence="4" type="ORF">BXY53_2740</name>
</gene>
<comment type="caution">
    <text evidence="4">The sequence shown here is derived from an EMBL/GenBank/DDBJ whole genome shotgun (WGS) entry which is preliminary data.</text>
</comment>
<evidence type="ECO:0000313" key="5">
    <source>
        <dbReference type="Proteomes" id="UP000266273"/>
    </source>
</evidence>
<reference evidence="4 5" key="1">
    <citation type="submission" date="2018-08" db="EMBL/GenBank/DDBJ databases">
        <title>Genomic Encyclopedia of Archaeal and Bacterial Type Strains, Phase II (KMG-II): from individual species to whole genera.</title>
        <authorList>
            <person name="Goeker M."/>
        </authorList>
    </citation>
    <scope>NUCLEOTIDE SEQUENCE [LARGE SCALE GENOMIC DNA]</scope>
    <source>
        <strain evidence="4 5">DSM 5002</strain>
    </source>
</reference>
<dbReference type="Proteomes" id="UP000266273">
    <property type="component" value="Unassembled WGS sequence"/>
</dbReference>
<dbReference type="PANTHER" id="PTHR36925">
    <property type="entry name" value="COBALT-PRECORRIN-6A REDUCTASE"/>
    <property type="match status" value="1"/>
</dbReference>
<dbReference type="PROSITE" id="PS51014">
    <property type="entry name" value="COBK_CBIJ"/>
    <property type="match status" value="1"/>
</dbReference>
<dbReference type="GO" id="GO:0009236">
    <property type="term" value="P:cobalamin biosynthetic process"/>
    <property type="evidence" value="ECO:0007669"/>
    <property type="project" value="UniProtKB-UniPathway"/>
</dbReference>
<evidence type="ECO:0000256" key="1">
    <source>
        <dbReference type="ARBA" id="ARBA00004953"/>
    </source>
</evidence>
<evidence type="ECO:0000313" key="4">
    <source>
        <dbReference type="EMBL" id="RIA45453.1"/>
    </source>
</evidence>